<evidence type="ECO:0000313" key="13">
    <source>
        <dbReference type="Proteomes" id="UP000192578"/>
    </source>
</evidence>
<dbReference type="InterPro" id="IPR000467">
    <property type="entry name" value="G_patch_dom"/>
</dbReference>
<evidence type="ECO:0000256" key="6">
    <source>
        <dbReference type="ARBA" id="ARBA00065586"/>
    </source>
</evidence>
<keyword evidence="3 8" id="KW-0694">RNA-binding</keyword>
<evidence type="ECO:0000256" key="5">
    <source>
        <dbReference type="ARBA" id="ARBA00023242"/>
    </source>
</evidence>
<dbReference type="PANTHER" id="PTHR13288:SF8">
    <property type="entry name" value="SPLICING FACTOR 45"/>
    <property type="match status" value="1"/>
</dbReference>
<evidence type="ECO:0000256" key="7">
    <source>
        <dbReference type="ARBA" id="ARBA00074919"/>
    </source>
</evidence>
<feature type="region of interest" description="Disordered" evidence="9">
    <location>
        <begin position="1"/>
        <end position="25"/>
    </location>
</feature>
<feature type="domain" description="RRM" evidence="10">
    <location>
        <begin position="272"/>
        <end position="356"/>
    </location>
</feature>
<dbReference type="GO" id="GO:0045292">
    <property type="term" value="P:mRNA cis splicing, via spliceosome"/>
    <property type="evidence" value="ECO:0007669"/>
    <property type="project" value="UniProtKB-UniRule"/>
</dbReference>
<dbReference type="FunFam" id="3.30.70.330:FF:000079">
    <property type="entry name" value="Putative splicing factor 45"/>
    <property type="match status" value="1"/>
</dbReference>
<feature type="compositionally biased region" description="Polar residues" evidence="9">
    <location>
        <begin position="70"/>
        <end position="79"/>
    </location>
</feature>
<evidence type="ECO:0000256" key="1">
    <source>
        <dbReference type="ARBA" id="ARBA00004123"/>
    </source>
</evidence>
<dbReference type="PIRSF" id="PIRSF031066">
    <property type="entry name" value="Splicing_factor_SPF45"/>
    <property type="match status" value="1"/>
</dbReference>
<keyword evidence="5 8" id="KW-0539">Nucleus</keyword>
<dbReference type="PROSITE" id="PS50102">
    <property type="entry name" value="RRM"/>
    <property type="match status" value="1"/>
</dbReference>
<dbReference type="Pfam" id="PF00076">
    <property type="entry name" value="RRM_1"/>
    <property type="match status" value="1"/>
</dbReference>
<name>A0A1W0X7W9_HYPEX</name>
<feature type="compositionally biased region" description="Polar residues" evidence="9">
    <location>
        <begin position="13"/>
        <end position="22"/>
    </location>
</feature>
<dbReference type="SMART" id="SM00443">
    <property type="entry name" value="G_patch"/>
    <property type="match status" value="1"/>
</dbReference>
<evidence type="ECO:0000256" key="9">
    <source>
        <dbReference type="SAM" id="MobiDB-lite"/>
    </source>
</evidence>
<evidence type="ECO:0000256" key="8">
    <source>
        <dbReference type="PIRNR" id="PIRNR031066"/>
    </source>
</evidence>
<dbReference type="InterPro" id="IPR012677">
    <property type="entry name" value="Nucleotide-bd_a/b_plait_sf"/>
</dbReference>
<evidence type="ECO:0000259" key="10">
    <source>
        <dbReference type="PROSITE" id="PS50102"/>
    </source>
</evidence>
<keyword evidence="8" id="KW-0747">Spliceosome</keyword>
<dbReference type="SUPFAM" id="SSF54928">
    <property type="entry name" value="RNA-binding domain, RBD"/>
    <property type="match status" value="1"/>
</dbReference>
<dbReference type="GO" id="GO:0071011">
    <property type="term" value="C:precatalytic spliceosome"/>
    <property type="evidence" value="ECO:0007669"/>
    <property type="project" value="TreeGrafter"/>
</dbReference>
<dbReference type="InterPro" id="IPR003954">
    <property type="entry name" value="RRM_euk-type"/>
</dbReference>
<evidence type="ECO:0000256" key="4">
    <source>
        <dbReference type="ARBA" id="ARBA00023187"/>
    </source>
</evidence>
<dbReference type="InterPro" id="IPR034653">
    <property type="entry name" value="SPF45_RRM"/>
</dbReference>
<dbReference type="GO" id="GO:0005654">
    <property type="term" value="C:nucleoplasm"/>
    <property type="evidence" value="ECO:0007669"/>
    <property type="project" value="UniProtKB-UniRule"/>
</dbReference>
<reference evidence="13" key="1">
    <citation type="submission" date="2017-01" db="EMBL/GenBank/DDBJ databases">
        <title>Comparative genomics of anhydrobiosis in the tardigrade Hypsibius dujardini.</title>
        <authorList>
            <person name="Yoshida Y."/>
            <person name="Koutsovoulos G."/>
            <person name="Laetsch D."/>
            <person name="Stevens L."/>
            <person name="Kumar S."/>
            <person name="Horikawa D."/>
            <person name="Ishino K."/>
            <person name="Komine S."/>
            <person name="Tomita M."/>
            <person name="Blaxter M."/>
            <person name="Arakawa K."/>
        </authorList>
    </citation>
    <scope>NUCLEOTIDE SEQUENCE [LARGE SCALE GENOMIC DNA]</scope>
    <source>
        <strain evidence="13">Z151</strain>
    </source>
</reference>
<dbReference type="AlphaFoldDB" id="A0A1W0X7W9"/>
<accession>A0A1W0X7W9</accession>
<evidence type="ECO:0000256" key="2">
    <source>
        <dbReference type="ARBA" id="ARBA00022664"/>
    </source>
</evidence>
<dbReference type="InterPro" id="IPR000504">
    <property type="entry name" value="RRM_dom"/>
</dbReference>
<sequence length="366" mass="39615">MSLYDGVDVDANGNESTGAINPSSASASSIKFLQSQLLLKKAALQQSKFSSQKAPSLVPSHVAQKARPSTLPTAQSETPSKLDFLHHDPMNLKIENEYDPLYPNEYDQVKAVQKAEAAALAAATRNPFEATFSNTIGVRSQLSLPDKDQQDDDEDADYDAPLKLLGQKRAGAAFPPPPSQAAETGSSDGIFKAAKMMAKFGYKAGQGLGRQEQGMSTALQVEKTGLRLGKIIHESSSSSAGAPSHLQSSFLVPPPPIPKQPTLAELLKNQTKVVLLRNMVGPGEVDNDLEPEVREEAKKYGEVVSCMVYEMPGKPEDEAIRIFIEFAKIEQAVKAVVDFNGRFFGGRGVKAGFYNPDRFKKFQLAD</sequence>
<dbReference type="PANTHER" id="PTHR13288">
    <property type="entry name" value="SPLICING FACTOR 45 SPF45"/>
    <property type="match status" value="1"/>
</dbReference>
<organism evidence="12 13">
    <name type="scientific">Hypsibius exemplaris</name>
    <name type="common">Freshwater tardigrade</name>
    <dbReference type="NCBI Taxonomy" id="2072580"/>
    <lineage>
        <taxon>Eukaryota</taxon>
        <taxon>Metazoa</taxon>
        <taxon>Ecdysozoa</taxon>
        <taxon>Tardigrada</taxon>
        <taxon>Eutardigrada</taxon>
        <taxon>Parachela</taxon>
        <taxon>Hypsibioidea</taxon>
        <taxon>Hypsibiidae</taxon>
        <taxon>Hypsibius</taxon>
    </lineage>
</organism>
<protein>
    <recommendedName>
        <fullName evidence="7 8">Splicing factor 45</fullName>
    </recommendedName>
    <alternativeName>
        <fullName evidence="8">RNA-binding motif protein 17</fullName>
    </alternativeName>
</protein>
<keyword evidence="13" id="KW-1185">Reference proteome</keyword>
<dbReference type="Gene3D" id="3.30.70.330">
    <property type="match status" value="1"/>
</dbReference>
<evidence type="ECO:0000259" key="11">
    <source>
        <dbReference type="PROSITE" id="PS50174"/>
    </source>
</evidence>
<dbReference type="Pfam" id="PF01585">
    <property type="entry name" value="G-patch"/>
    <property type="match status" value="1"/>
</dbReference>
<feature type="domain" description="G-patch" evidence="11">
    <location>
        <begin position="195"/>
        <end position="245"/>
    </location>
</feature>
<comment type="subunit">
    <text evidence="6">Binds SXL. Associates with the spliceosome. Interacts with SF3B1, SF1 and U2AF2.</text>
</comment>
<comment type="subunit">
    <text evidence="8">Associates with the spliceosome.</text>
</comment>
<evidence type="ECO:0000313" key="12">
    <source>
        <dbReference type="EMBL" id="OQV23646.1"/>
    </source>
</evidence>
<dbReference type="EMBL" id="MTYJ01000010">
    <property type="protein sequence ID" value="OQV23646.1"/>
    <property type="molecule type" value="Genomic_DNA"/>
</dbReference>
<comment type="caution">
    <text evidence="12">The sequence shown here is derived from an EMBL/GenBank/DDBJ whole genome shotgun (WGS) entry which is preliminary data.</text>
</comment>
<dbReference type="SMART" id="SM00361">
    <property type="entry name" value="RRM_1"/>
    <property type="match status" value="1"/>
</dbReference>
<dbReference type="GO" id="GO:0000380">
    <property type="term" value="P:alternative mRNA splicing, via spliceosome"/>
    <property type="evidence" value="ECO:0007669"/>
    <property type="project" value="TreeGrafter"/>
</dbReference>
<feature type="region of interest" description="Disordered" evidence="9">
    <location>
        <begin position="50"/>
        <end position="81"/>
    </location>
</feature>
<dbReference type="OrthoDB" id="5411533at2759"/>
<comment type="function">
    <text evidence="8">Splice factor that binds to the single-stranded 3'AG at the exon/intron border and promotes its utilization in the second catalytic step. Involved in the regulation of alternative splicing and the utilization of cryptic splice sites.</text>
</comment>
<evidence type="ECO:0000256" key="3">
    <source>
        <dbReference type="ARBA" id="ARBA00022884"/>
    </source>
</evidence>
<gene>
    <name evidence="12" type="ORF">BV898_02389</name>
</gene>
<keyword evidence="4 8" id="KW-0508">mRNA splicing</keyword>
<dbReference type="InterPro" id="IPR040052">
    <property type="entry name" value="RBM17"/>
</dbReference>
<proteinExistence type="predicted"/>
<dbReference type="GO" id="GO:0003723">
    <property type="term" value="F:RNA binding"/>
    <property type="evidence" value="ECO:0007669"/>
    <property type="project" value="UniProtKB-UniRule"/>
</dbReference>
<dbReference type="InterPro" id="IPR035979">
    <property type="entry name" value="RBD_domain_sf"/>
</dbReference>
<keyword evidence="2 8" id="KW-0507">mRNA processing</keyword>
<dbReference type="PROSITE" id="PS50174">
    <property type="entry name" value="G_PATCH"/>
    <property type="match status" value="1"/>
</dbReference>
<comment type="subcellular location">
    <subcellularLocation>
        <location evidence="1 8">Nucleus</location>
    </subcellularLocation>
</comment>
<dbReference type="Proteomes" id="UP000192578">
    <property type="component" value="Unassembled WGS sequence"/>
</dbReference>
<dbReference type="CDD" id="cd12647">
    <property type="entry name" value="RRM_UHM_SPF45"/>
    <property type="match status" value="1"/>
</dbReference>